<comment type="subcellular location">
    <subcellularLocation>
        <location evidence="1 8">Cell outer membrane</location>
        <topology evidence="1 8">Multi-pass membrane protein</topology>
    </subcellularLocation>
</comment>
<dbReference type="InterPro" id="IPR037066">
    <property type="entry name" value="Plug_dom_sf"/>
</dbReference>
<evidence type="ECO:0000259" key="11">
    <source>
        <dbReference type="Pfam" id="PF00593"/>
    </source>
</evidence>
<evidence type="ECO:0000256" key="9">
    <source>
        <dbReference type="RuleBase" id="RU003357"/>
    </source>
</evidence>
<sequence>MKKLLLLNVLLLIATLFCGHAWAQKGAISGKITDEDNLSLPGASIYIESLMLGTASDNAGHFVLLNVPAGNHTVTVSYIGYESVTQQINVTAGQTASLGRLSMKARVSVGQEVVIMGDRLKGQAKALNQQRSNYNITNIVAADQIGRFPDANIGDAMKRIPGITMQNDQGEARDIIIRGLAPQLNSVMLNGVRIPSAEGNNRRVQMDLIPADMIQTIEVSKAVTPDMDGDAIGGAVNLVTRAAPNGLRISGTLASGYNFLSEKPIWTGSLIVGNRFFKNKLGVILSASYNDHNFGSDNIEAEWEKTDNGEDYLAEFQQRTYDVQRIRRSTSLALDYKIAPNHTIFLKGIYNWRDDWENRYRADVAIDPELDANGNMTGMYTARFRKQTKGGINNDRVQNRRLEDQRQASLMLSGQHLLGSKVKLTWDASVSRASEQRPHERYIRYEVEDVMVNVDVTNPRFPISTPMNAGDLTPGRYQFNEMLEENQFTYQNDVAGRIDLELPILSGANQSSLKVGARFRNKEKVRDNRFDEYEARVAGFETMNDANVIDVTRDFLAGEQYKAGLYTSPEYLGSLNLYNTALFDRTDKLDEYVPGNYRSIENITAGYLMYTQNIGRKFSFIAGLRVENTSLTSKGFEIDVETASSEADIREVNGSQNYTNYMPALHLRYNLSKHTIFRAAWTNTIARPNFFDLVPYREINSDDNALTIGNPLLNPTTSMNFDFMAEHYFKSIGLVSGGVFYKDIKNFIYTQELSNYNDPVSGQTFEDFTKPLNGNSATLLGFEVSFQRQLDFLPGVLKGLGVYVNYTYNQSTTEGFGGDNRTADVRLPGTSPHMVNASLSFETKRLVLRASFNFADSYIDELGKSAYYDRYYDRQMFVDLNGSYAFTQKLRFFFEVNNLTNQPLRYFQGRSDRTMQAEWYNVRFSAGLKFDLYK</sequence>
<dbReference type="Gene3D" id="2.170.130.10">
    <property type="entry name" value="TonB-dependent receptor, plug domain"/>
    <property type="match status" value="1"/>
</dbReference>
<dbReference type="Pfam" id="PF00593">
    <property type="entry name" value="TonB_dep_Rec_b-barrel"/>
    <property type="match status" value="1"/>
</dbReference>
<evidence type="ECO:0000256" key="7">
    <source>
        <dbReference type="ARBA" id="ARBA00023237"/>
    </source>
</evidence>
<evidence type="ECO:0000256" key="4">
    <source>
        <dbReference type="ARBA" id="ARBA00022692"/>
    </source>
</evidence>
<reference evidence="13 14" key="1">
    <citation type="submission" date="2007-01" db="EMBL/GenBank/DDBJ databases">
        <authorList>
            <person name="Haygood M."/>
            <person name="Podell S."/>
            <person name="Anderson C."/>
            <person name="Hopkinson B."/>
            <person name="Roe K."/>
            <person name="Barbeau K."/>
            <person name="Gaasterland T."/>
            <person name="Ferriera S."/>
            <person name="Johnson J."/>
            <person name="Kravitz S."/>
            <person name="Beeson K."/>
            <person name="Sutton G."/>
            <person name="Rogers Y.-H."/>
            <person name="Friedman R."/>
            <person name="Frazier M."/>
            <person name="Venter J.C."/>
        </authorList>
    </citation>
    <scope>NUCLEOTIDE SEQUENCE [LARGE SCALE GENOMIC DNA]</scope>
    <source>
        <strain evidence="13 14">ATCC 23134</strain>
    </source>
</reference>
<evidence type="ECO:0000256" key="1">
    <source>
        <dbReference type="ARBA" id="ARBA00004571"/>
    </source>
</evidence>
<dbReference type="SUPFAM" id="SSF56935">
    <property type="entry name" value="Porins"/>
    <property type="match status" value="1"/>
</dbReference>
<dbReference type="Pfam" id="PF07715">
    <property type="entry name" value="Plug"/>
    <property type="match status" value="1"/>
</dbReference>
<evidence type="ECO:0000259" key="12">
    <source>
        <dbReference type="Pfam" id="PF07715"/>
    </source>
</evidence>
<dbReference type="Pfam" id="PF13715">
    <property type="entry name" value="CarbopepD_reg_2"/>
    <property type="match status" value="1"/>
</dbReference>
<keyword evidence="5 9" id="KW-0798">TonB box</keyword>
<dbReference type="InterPro" id="IPR036942">
    <property type="entry name" value="Beta-barrel_TonB_sf"/>
</dbReference>
<dbReference type="eggNOG" id="COG4771">
    <property type="taxonomic scope" value="Bacteria"/>
</dbReference>
<keyword evidence="6 8" id="KW-0472">Membrane</keyword>
<dbReference type="EMBL" id="AAWS01000071">
    <property type="protein sequence ID" value="EAY24392.1"/>
    <property type="molecule type" value="Genomic_DNA"/>
</dbReference>
<keyword evidence="7 8" id="KW-0998">Cell outer membrane</keyword>
<dbReference type="AlphaFoldDB" id="A1ZZ12"/>
<dbReference type="SUPFAM" id="SSF49452">
    <property type="entry name" value="Starch-binding domain-like"/>
    <property type="match status" value="1"/>
</dbReference>
<name>A1ZZ12_MICM2</name>
<evidence type="ECO:0000256" key="6">
    <source>
        <dbReference type="ARBA" id="ARBA00023136"/>
    </source>
</evidence>
<dbReference type="RefSeq" id="WP_002704946.1">
    <property type="nucleotide sequence ID" value="NZ_AAWS01000071.1"/>
</dbReference>
<dbReference type="Gene3D" id="2.40.170.20">
    <property type="entry name" value="TonB-dependent receptor, beta-barrel domain"/>
    <property type="match status" value="1"/>
</dbReference>
<evidence type="ECO:0000313" key="13">
    <source>
        <dbReference type="EMBL" id="EAY24392.1"/>
    </source>
</evidence>
<evidence type="ECO:0000256" key="5">
    <source>
        <dbReference type="ARBA" id="ARBA00023077"/>
    </source>
</evidence>
<evidence type="ECO:0000256" key="8">
    <source>
        <dbReference type="PROSITE-ProRule" id="PRU01360"/>
    </source>
</evidence>
<keyword evidence="4 8" id="KW-0812">Transmembrane</keyword>
<keyword evidence="3 8" id="KW-1134">Transmembrane beta strand</keyword>
<dbReference type="PROSITE" id="PS52016">
    <property type="entry name" value="TONB_DEPENDENT_REC_3"/>
    <property type="match status" value="1"/>
</dbReference>
<organism evidence="13 14">
    <name type="scientific">Microscilla marina ATCC 23134</name>
    <dbReference type="NCBI Taxonomy" id="313606"/>
    <lineage>
        <taxon>Bacteria</taxon>
        <taxon>Pseudomonadati</taxon>
        <taxon>Bacteroidota</taxon>
        <taxon>Cytophagia</taxon>
        <taxon>Cytophagales</taxon>
        <taxon>Microscillaceae</taxon>
        <taxon>Microscilla</taxon>
    </lineage>
</organism>
<feature type="domain" description="TonB-dependent receptor-like beta-barrel" evidence="11">
    <location>
        <begin position="482"/>
        <end position="899"/>
    </location>
</feature>
<dbReference type="OrthoDB" id="8727862at2"/>
<proteinExistence type="inferred from homology"/>
<evidence type="ECO:0000256" key="3">
    <source>
        <dbReference type="ARBA" id="ARBA00022452"/>
    </source>
</evidence>
<evidence type="ECO:0000313" key="14">
    <source>
        <dbReference type="Proteomes" id="UP000004095"/>
    </source>
</evidence>
<accession>A1ZZ12</accession>
<comment type="caution">
    <text evidence="13">The sequence shown here is derived from an EMBL/GenBank/DDBJ whole genome shotgun (WGS) entry which is preliminary data.</text>
</comment>
<feature type="domain" description="TonB-dependent receptor plug" evidence="12">
    <location>
        <begin position="135"/>
        <end position="235"/>
    </location>
</feature>
<keyword evidence="2 8" id="KW-0813">Transport</keyword>
<comment type="similarity">
    <text evidence="8 9">Belongs to the TonB-dependent receptor family.</text>
</comment>
<dbReference type="Proteomes" id="UP000004095">
    <property type="component" value="Unassembled WGS sequence"/>
</dbReference>
<dbReference type="InterPro" id="IPR013784">
    <property type="entry name" value="Carb-bd-like_fold"/>
</dbReference>
<feature type="chain" id="PRO_5002642061" evidence="10">
    <location>
        <begin position="24"/>
        <end position="934"/>
    </location>
</feature>
<dbReference type="CDD" id="cd01347">
    <property type="entry name" value="ligand_gated_channel"/>
    <property type="match status" value="1"/>
</dbReference>
<gene>
    <name evidence="13" type="ORF">M23134_07187</name>
</gene>
<dbReference type="InterPro" id="IPR010104">
    <property type="entry name" value="TonB_rcpt_bac"/>
</dbReference>
<dbReference type="NCBIfam" id="TIGR01782">
    <property type="entry name" value="TonB-Xanth-Caul"/>
    <property type="match status" value="1"/>
</dbReference>
<dbReference type="GO" id="GO:0030246">
    <property type="term" value="F:carbohydrate binding"/>
    <property type="evidence" value="ECO:0007669"/>
    <property type="project" value="InterPro"/>
</dbReference>
<keyword evidence="14" id="KW-1185">Reference proteome</keyword>
<keyword evidence="10" id="KW-0732">Signal</keyword>
<dbReference type="InterPro" id="IPR012910">
    <property type="entry name" value="Plug_dom"/>
</dbReference>
<evidence type="ECO:0000256" key="10">
    <source>
        <dbReference type="SAM" id="SignalP"/>
    </source>
</evidence>
<dbReference type="PANTHER" id="PTHR40980">
    <property type="entry name" value="PLUG DOMAIN-CONTAINING PROTEIN"/>
    <property type="match status" value="1"/>
</dbReference>
<dbReference type="InterPro" id="IPR000531">
    <property type="entry name" value="Beta-barrel_TonB"/>
</dbReference>
<protein>
    <submittedName>
        <fullName evidence="13">TonB-dependent receptor</fullName>
    </submittedName>
</protein>
<dbReference type="InterPro" id="IPR039426">
    <property type="entry name" value="TonB-dep_rcpt-like"/>
</dbReference>
<keyword evidence="13" id="KW-0675">Receptor</keyword>
<evidence type="ECO:0000256" key="2">
    <source>
        <dbReference type="ARBA" id="ARBA00022448"/>
    </source>
</evidence>
<dbReference type="GO" id="GO:0009279">
    <property type="term" value="C:cell outer membrane"/>
    <property type="evidence" value="ECO:0007669"/>
    <property type="project" value="UniProtKB-SubCell"/>
</dbReference>
<dbReference type="PANTHER" id="PTHR40980:SF4">
    <property type="entry name" value="TONB-DEPENDENT RECEPTOR-LIKE BETA-BARREL DOMAIN-CONTAINING PROTEIN"/>
    <property type="match status" value="1"/>
</dbReference>
<dbReference type="Gene3D" id="2.60.40.1120">
    <property type="entry name" value="Carboxypeptidase-like, regulatory domain"/>
    <property type="match status" value="1"/>
</dbReference>
<feature type="signal peptide" evidence="10">
    <location>
        <begin position="1"/>
        <end position="23"/>
    </location>
</feature>